<dbReference type="InterPro" id="IPR002363">
    <property type="entry name" value="Ribosomal_uL10_CS_bac"/>
</dbReference>
<protein>
    <recommendedName>
        <fullName evidence="7 8">Large ribosomal subunit protein uL10</fullName>
    </recommendedName>
</protein>
<dbReference type="InterPro" id="IPR043141">
    <property type="entry name" value="Ribosomal_uL10-like_sf"/>
</dbReference>
<comment type="caution">
    <text evidence="9">The sequence shown here is derived from an EMBL/GenBank/DDBJ whole genome shotgun (WGS) entry which is preliminary data.</text>
</comment>
<evidence type="ECO:0000256" key="5">
    <source>
        <dbReference type="ARBA" id="ARBA00022980"/>
    </source>
</evidence>
<evidence type="ECO:0000256" key="1">
    <source>
        <dbReference type="ARBA" id="ARBA00002633"/>
    </source>
</evidence>
<proteinExistence type="inferred from homology"/>
<dbReference type="FunFam" id="3.30.70.1730:FF:000001">
    <property type="entry name" value="50S ribosomal protein L10"/>
    <property type="match status" value="1"/>
</dbReference>
<keyword evidence="6 8" id="KW-0687">Ribonucleoprotein</keyword>
<keyword evidence="5 8" id="KW-0689">Ribosomal protein</keyword>
<accession>V7D4I7</accession>
<dbReference type="HAMAP" id="MF_00362">
    <property type="entry name" value="Ribosomal_uL10"/>
    <property type="match status" value="1"/>
</dbReference>
<reference evidence="9 10" key="1">
    <citation type="submission" date="2013-10" db="EMBL/GenBank/DDBJ databases">
        <title>Whole Genome Shotgun Sequence of Pseudomonas taiwanensis SJ9.</title>
        <authorList>
            <person name="Hong S.-J."/>
            <person name="Shin J.-H."/>
        </authorList>
    </citation>
    <scope>NUCLEOTIDE SEQUENCE [LARGE SCALE GENOMIC DNA]</scope>
    <source>
        <strain evidence="9 10">SJ9</strain>
    </source>
</reference>
<evidence type="ECO:0000256" key="3">
    <source>
        <dbReference type="ARBA" id="ARBA00022730"/>
    </source>
</evidence>
<evidence type="ECO:0000256" key="8">
    <source>
        <dbReference type="HAMAP-Rule" id="MF_00362"/>
    </source>
</evidence>
<keyword evidence="3 8" id="KW-0699">rRNA-binding</keyword>
<evidence type="ECO:0000256" key="7">
    <source>
        <dbReference type="ARBA" id="ARBA00035202"/>
    </source>
</evidence>
<dbReference type="SUPFAM" id="SSF160369">
    <property type="entry name" value="Ribosomal protein L10-like"/>
    <property type="match status" value="1"/>
</dbReference>
<sequence length="195" mass="21135">MVLPIRYRIRHQNDIRPRPDETVKTRSKPVAIKLEDKKAIVAEVNEAAKVALSAVVADARGVTVGAMTGLRKEAREAGVYVRVVRNTLLKRAVEGTEFSILNDAFKGPTLIAFSNEHPGAAARLFKEFAKGQDKFEIKAAAFDGKFLAANQIDVLATLPTRDEAIAQLMSVIQGATSKLARTLAALRDQKEAAAA</sequence>
<dbReference type="Pfam" id="PF00466">
    <property type="entry name" value="Ribosomal_L10"/>
    <property type="match status" value="1"/>
</dbReference>
<dbReference type="PANTHER" id="PTHR11560">
    <property type="entry name" value="39S RIBOSOMAL PROTEIN L10, MITOCHONDRIAL"/>
    <property type="match status" value="1"/>
</dbReference>
<comment type="subunit">
    <text evidence="8">Part of the ribosomal stalk of the 50S ribosomal subunit. The N-terminus interacts with L11 and the large rRNA to form the base of the stalk. The C-terminus forms an elongated spine to which L12 dimers bind in a sequential fashion forming a multimeric L10(L12)X complex.</text>
</comment>
<name>V7D4I7_9PSED</name>
<dbReference type="PATRIC" id="fig|1388762.3.peg.4901"/>
<dbReference type="GO" id="GO:0070180">
    <property type="term" value="F:large ribosomal subunit rRNA binding"/>
    <property type="evidence" value="ECO:0007669"/>
    <property type="project" value="UniProtKB-UniRule"/>
</dbReference>
<evidence type="ECO:0000256" key="4">
    <source>
        <dbReference type="ARBA" id="ARBA00022884"/>
    </source>
</evidence>
<dbReference type="Gene3D" id="6.10.250.2350">
    <property type="match status" value="1"/>
</dbReference>
<dbReference type="EMBL" id="AXUP01000453">
    <property type="protein sequence ID" value="ESW37194.1"/>
    <property type="molecule type" value="Genomic_DNA"/>
</dbReference>
<dbReference type="AlphaFoldDB" id="V7D4I7"/>
<organism evidence="9 10">
    <name type="scientific">Pseudomonas taiwanensis SJ9</name>
    <dbReference type="NCBI Taxonomy" id="1388762"/>
    <lineage>
        <taxon>Bacteria</taxon>
        <taxon>Pseudomonadati</taxon>
        <taxon>Pseudomonadota</taxon>
        <taxon>Gammaproteobacteria</taxon>
        <taxon>Pseudomonadales</taxon>
        <taxon>Pseudomonadaceae</taxon>
        <taxon>Pseudomonas</taxon>
    </lineage>
</organism>
<dbReference type="NCBIfam" id="NF000955">
    <property type="entry name" value="PRK00099.1-1"/>
    <property type="match status" value="1"/>
</dbReference>
<evidence type="ECO:0000313" key="10">
    <source>
        <dbReference type="Proteomes" id="UP000018511"/>
    </source>
</evidence>
<evidence type="ECO:0000256" key="2">
    <source>
        <dbReference type="ARBA" id="ARBA00008889"/>
    </source>
</evidence>
<dbReference type="GO" id="GO:0006412">
    <property type="term" value="P:translation"/>
    <property type="evidence" value="ECO:0007669"/>
    <property type="project" value="UniProtKB-UniRule"/>
</dbReference>
<comment type="function">
    <text evidence="1 8">Forms part of the ribosomal stalk, playing a central role in the interaction of the ribosome with GTP-bound translation factors.</text>
</comment>
<dbReference type="InterPro" id="IPR022973">
    <property type="entry name" value="Ribosomal_uL10_bac"/>
</dbReference>
<gene>
    <name evidence="8" type="primary">rplJ</name>
    <name evidence="9" type="ORF">O164_25605</name>
</gene>
<dbReference type="CDD" id="cd05797">
    <property type="entry name" value="Ribosomal_L10"/>
    <property type="match status" value="1"/>
</dbReference>
<evidence type="ECO:0000256" key="6">
    <source>
        <dbReference type="ARBA" id="ARBA00023274"/>
    </source>
</evidence>
<dbReference type="Gene3D" id="3.30.70.1730">
    <property type="match status" value="1"/>
</dbReference>
<dbReference type="GO" id="GO:0015934">
    <property type="term" value="C:large ribosomal subunit"/>
    <property type="evidence" value="ECO:0007669"/>
    <property type="project" value="InterPro"/>
</dbReference>
<comment type="similarity">
    <text evidence="2 8">Belongs to the universal ribosomal protein uL10 family.</text>
</comment>
<dbReference type="GO" id="GO:0003735">
    <property type="term" value="F:structural constituent of ribosome"/>
    <property type="evidence" value="ECO:0007669"/>
    <property type="project" value="InterPro"/>
</dbReference>
<dbReference type="Proteomes" id="UP000018511">
    <property type="component" value="Unassembled WGS sequence"/>
</dbReference>
<keyword evidence="4 8" id="KW-0694">RNA-binding</keyword>
<dbReference type="PROSITE" id="PS01109">
    <property type="entry name" value="RIBOSOMAL_L10"/>
    <property type="match status" value="1"/>
</dbReference>
<dbReference type="InterPro" id="IPR047865">
    <property type="entry name" value="Ribosomal_uL10_bac_type"/>
</dbReference>
<evidence type="ECO:0000313" key="9">
    <source>
        <dbReference type="EMBL" id="ESW37194.1"/>
    </source>
</evidence>
<dbReference type="InterPro" id="IPR001790">
    <property type="entry name" value="Ribosomal_uL10"/>
</dbReference>